<dbReference type="PATRIC" id="fig|46429.4.peg.4243"/>
<dbReference type="InterPro" id="IPR036465">
    <property type="entry name" value="vWFA_dom_sf"/>
</dbReference>
<protein>
    <recommendedName>
        <fullName evidence="2">Putative Flp pilus-assembly TadG-like N-terminal domain-containing protein</fullName>
    </recommendedName>
</protein>
<dbReference type="EMBL" id="JFHR01000083">
    <property type="protein sequence ID" value="KEQ51468.1"/>
    <property type="molecule type" value="Genomic_DNA"/>
</dbReference>
<gene>
    <name evidence="3" type="ORF">BV95_04258</name>
</gene>
<organism evidence="3 4">
    <name type="scientific">Sphingobium chlorophenolicum</name>
    <dbReference type="NCBI Taxonomy" id="46429"/>
    <lineage>
        <taxon>Bacteria</taxon>
        <taxon>Pseudomonadati</taxon>
        <taxon>Pseudomonadota</taxon>
        <taxon>Alphaproteobacteria</taxon>
        <taxon>Sphingomonadales</taxon>
        <taxon>Sphingomonadaceae</taxon>
        <taxon>Sphingobium</taxon>
    </lineage>
</organism>
<feature type="transmembrane region" description="Helical" evidence="1">
    <location>
        <begin position="21"/>
        <end position="42"/>
    </location>
</feature>
<accession>A0A081R8E5</accession>
<dbReference type="OrthoDB" id="7522752at2"/>
<comment type="caution">
    <text evidence="3">The sequence shown here is derived from an EMBL/GenBank/DDBJ whole genome shotgun (WGS) entry which is preliminary data.</text>
</comment>
<dbReference type="Proteomes" id="UP000028411">
    <property type="component" value="Unassembled WGS sequence"/>
</dbReference>
<dbReference type="SUPFAM" id="SSF53300">
    <property type="entry name" value="vWA-like"/>
    <property type="match status" value="1"/>
</dbReference>
<keyword evidence="1" id="KW-1133">Transmembrane helix</keyword>
<name>A0A081R8E5_SPHCR</name>
<keyword evidence="1" id="KW-0472">Membrane</keyword>
<proteinExistence type="predicted"/>
<dbReference type="eggNOG" id="COG4961">
    <property type="taxonomic scope" value="Bacteria"/>
</dbReference>
<reference evidence="3 4" key="1">
    <citation type="submission" date="2014-02" db="EMBL/GenBank/DDBJ databases">
        <title>Whole genome sequence of Sphingobium chlorophenolicum NBRC 16172.</title>
        <authorList>
            <person name="Gan H.M."/>
            <person name="Gan H.Y."/>
            <person name="Chew T.H."/>
            <person name="Savka M.A."/>
        </authorList>
    </citation>
    <scope>NUCLEOTIDE SEQUENCE [LARGE SCALE GENOMIC DNA]</scope>
    <source>
        <strain evidence="3 4">NBRC 16172</strain>
    </source>
</reference>
<dbReference type="AlphaFoldDB" id="A0A081R8E5"/>
<dbReference type="eggNOG" id="COG2304">
    <property type="taxonomic scope" value="Bacteria"/>
</dbReference>
<dbReference type="Pfam" id="PF13400">
    <property type="entry name" value="Tad"/>
    <property type="match status" value="1"/>
</dbReference>
<dbReference type="Gene3D" id="3.40.50.410">
    <property type="entry name" value="von Willebrand factor, type A domain"/>
    <property type="match status" value="1"/>
</dbReference>
<feature type="domain" description="Putative Flp pilus-assembly TadG-like N-terminal" evidence="2">
    <location>
        <begin position="21"/>
        <end position="65"/>
    </location>
</feature>
<evidence type="ECO:0000256" key="1">
    <source>
        <dbReference type="SAM" id="Phobius"/>
    </source>
</evidence>
<sequence>MGDRIKRALFILMRLYRNQAGNTLAIVAAAMLPLAGMVGGALDISRGYLAKTRLQQACDAGVLAGRKIMGSSGVLSDDVTAEVQKYVNFNYPSGYLGSTAPTVSPTLGANEQIQLTISTTVPTVVMKLFKKDSIAINASCSARNDYTNIDIVLVLDVTGSMACQPSKATSACNSYWSSNHGKTGTAADTGKSFRYTTEEKVGGVNVSRIEALRNSLANLQTQMATIETQFSAAPEASRKRVRWAIVPFDQMVNAGFSKGPAGTTLYARNPTWFNTTGTYQSTSSTSSRQSVAHNATWLANTWDGCVEERTTSNTITKTSGHSIPDNLPTTAYDLKFDLAATSTETRWTVTDPTKTGSADYSCPKAMREFSPMTATEFNDYFKFSNGFAAEGRTYLDVGMLWAARLLSRTGLWQSDNPVTFHTFPVTRYVIFMTDGVMQTDDSVYSNYAQESYWARTTASSGNSTNNHTARWLMTCNAIKNMSTTIYAISFGAGSTVTDDLKSCSSGTGYWYKADEASDLDDVFRDIGENIGSLRLSQ</sequence>
<dbReference type="RefSeq" id="WP_062792072.1">
    <property type="nucleotide sequence ID" value="NZ_JFHR01000083.1"/>
</dbReference>
<evidence type="ECO:0000259" key="2">
    <source>
        <dbReference type="Pfam" id="PF13400"/>
    </source>
</evidence>
<evidence type="ECO:0000313" key="3">
    <source>
        <dbReference type="EMBL" id="KEQ51468.1"/>
    </source>
</evidence>
<dbReference type="InterPro" id="IPR028087">
    <property type="entry name" value="Tad_N"/>
</dbReference>
<keyword evidence="1" id="KW-0812">Transmembrane</keyword>
<evidence type="ECO:0000313" key="4">
    <source>
        <dbReference type="Proteomes" id="UP000028411"/>
    </source>
</evidence>